<dbReference type="GO" id="GO:0015648">
    <property type="term" value="F:lipid-linked peptidoglycan transporter activity"/>
    <property type="evidence" value="ECO:0007669"/>
    <property type="project" value="UniProtKB-UniRule"/>
</dbReference>
<evidence type="ECO:0000256" key="4">
    <source>
        <dbReference type="ARBA" id="ARBA00022960"/>
    </source>
</evidence>
<dbReference type="UniPathway" id="UPA00219"/>
<dbReference type="EMBL" id="CACVAS010000170">
    <property type="protein sequence ID" value="CAA6828302.1"/>
    <property type="molecule type" value="Genomic_DNA"/>
</dbReference>
<organism evidence="11">
    <name type="scientific">uncultured Sulfurovum sp</name>
    <dbReference type="NCBI Taxonomy" id="269237"/>
    <lineage>
        <taxon>Bacteria</taxon>
        <taxon>Pseudomonadati</taxon>
        <taxon>Campylobacterota</taxon>
        <taxon>Epsilonproteobacteria</taxon>
        <taxon>Campylobacterales</taxon>
        <taxon>Sulfurovaceae</taxon>
        <taxon>Sulfurovum</taxon>
        <taxon>environmental samples</taxon>
    </lineage>
</organism>
<keyword evidence="10" id="KW-0813">Transport</keyword>
<evidence type="ECO:0000256" key="9">
    <source>
        <dbReference type="ARBA" id="ARBA00061532"/>
    </source>
</evidence>
<dbReference type="InterPro" id="IPR004268">
    <property type="entry name" value="MurJ"/>
</dbReference>
<dbReference type="CDD" id="cd13123">
    <property type="entry name" value="MATE_MurJ_like"/>
    <property type="match status" value="1"/>
</dbReference>
<feature type="transmembrane region" description="Helical" evidence="10">
    <location>
        <begin position="176"/>
        <end position="199"/>
    </location>
</feature>
<evidence type="ECO:0000256" key="8">
    <source>
        <dbReference type="ARBA" id="ARBA00060041"/>
    </source>
</evidence>
<dbReference type="PANTHER" id="PTHR47019">
    <property type="entry name" value="LIPID II FLIPPASE MURJ"/>
    <property type="match status" value="1"/>
</dbReference>
<feature type="transmembrane region" description="Helical" evidence="10">
    <location>
        <begin position="149"/>
        <end position="170"/>
    </location>
</feature>
<keyword evidence="4 10" id="KW-0133">Cell shape</keyword>
<keyword evidence="7 10" id="KW-0472">Membrane</keyword>
<proteinExistence type="inferred from homology"/>
<dbReference type="GO" id="GO:0008360">
    <property type="term" value="P:regulation of cell shape"/>
    <property type="evidence" value="ECO:0007669"/>
    <property type="project" value="UniProtKB-KW"/>
</dbReference>
<dbReference type="GO" id="GO:0071555">
    <property type="term" value="P:cell wall organization"/>
    <property type="evidence" value="ECO:0007669"/>
    <property type="project" value="UniProtKB-KW"/>
</dbReference>
<dbReference type="PANTHER" id="PTHR47019:SF1">
    <property type="entry name" value="LIPID II FLIPPASE MURJ"/>
    <property type="match status" value="1"/>
</dbReference>
<evidence type="ECO:0000256" key="7">
    <source>
        <dbReference type="ARBA" id="ARBA00023136"/>
    </source>
</evidence>
<dbReference type="InterPro" id="IPR051050">
    <property type="entry name" value="Lipid_II_flippase_MurJ/MviN"/>
</dbReference>
<feature type="transmembrane region" description="Helical" evidence="10">
    <location>
        <begin position="247"/>
        <end position="265"/>
    </location>
</feature>
<dbReference type="HAMAP" id="MF_02078">
    <property type="entry name" value="MurJ_MviN"/>
    <property type="match status" value="1"/>
</dbReference>
<evidence type="ECO:0000256" key="2">
    <source>
        <dbReference type="ARBA" id="ARBA00022475"/>
    </source>
</evidence>
<feature type="transmembrane region" description="Helical" evidence="10">
    <location>
        <begin position="271"/>
        <end position="290"/>
    </location>
</feature>
<keyword evidence="6 10" id="KW-1133">Transmembrane helix</keyword>
<comment type="similarity">
    <text evidence="9 10">Belongs to the MurJ/MviN family.</text>
</comment>
<feature type="transmembrane region" description="Helical" evidence="10">
    <location>
        <begin position="406"/>
        <end position="423"/>
    </location>
</feature>
<dbReference type="AlphaFoldDB" id="A0A6S6UI65"/>
<gene>
    <name evidence="10" type="primary">murJ</name>
    <name evidence="11" type="ORF">HELGO_WM1940</name>
</gene>
<reference evidence="11" key="1">
    <citation type="submission" date="2020-01" db="EMBL/GenBank/DDBJ databases">
        <authorList>
            <person name="Meier V. D."/>
            <person name="Meier V D."/>
        </authorList>
    </citation>
    <scope>NUCLEOTIDE SEQUENCE</scope>
    <source>
        <strain evidence="11">HLG_WM_MAG_01</strain>
    </source>
</reference>
<evidence type="ECO:0000313" key="11">
    <source>
        <dbReference type="EMBL" id="CAA6828302.1"/>
    </source>
</evidence>
<evidence type="ECO:0000256" key="3">
    <source>
        <dbReference type="ARBA" id="ARBA00022692"/>
    </source>
</evidence>
<protein>
    <recommendedName>
        <fullName evidence="10">Probable lipid II flippase MurJ</fullName>
    </recommendedName>
</protein>
<accession>A0A6S6UI65</accession>
<dbReference type="GO" id="GO:0034204">
    <property type="term" value="P:lipid translocation"/>
    <property type="evidence" value="ECO:0007669"/>
    <property type="project" value="TreeGrafter"/>
</dbReference>
<keyword evidence="2 10" id="KW-1003">Cell membrane</keyword>
<comment type="function">
    <text evidence="8 10">Involved in peptidoglycan biosynthesis. Transports lipid-linked peptidoglycan precursors from the inner to the outer leaflet of the cytoplasmic membrane.</text>
</comment>
<feature type="transmembrane region" description="Helical" evidence="10">
    <location>
        <begin position="310"/>
        <end position="336"/>
    </location>
</feature>
<feature type="transmembrane region" description="Helical" evidence="10">
    <location>
        <begin position="122"/>
        <end position="142"/>
    </location>
</feature>
<keyword evidence="10" id="KW-0961">Cell wall biogenesis/degradation</keyword>
<feature type="transmembrane region" description="Helical" evidence="10">
    <location>
        <begin position="356"/>
        <end position="375"/>
    </location>
</feature>
<evidence type="ECO:0000256" key="6">
    <source>
        <dbReference type="ARBA" id="ARBA00022989"/>
    </source>
</evidence>
<comment type="subcellular location">
    <subcellularLocation>
        <location evidence="1 10">Cell membrane</location>
        <topology evidence="1 10">Multi-pass membrane protein</topology>
    </subcellularLocation>
</comment>
<evidence type="ECO:0000256" key="1">
    <source>
        <dbReference type="ARBA" id="ARBA00004651"/>
    </source>
</evidence>
<dbReference type="GO" id="GO:0009252">
    <property type="term" value="P:peptidoglycan biosynthetic process"/>
    <property type="evidence" value="ECO:0007669"/>
    <property type="project" value="UniProtKB-UniRule"/>
</dbReference>
<comment type="caution">
    <text evidence="10">Lacks conserved residue(s) required for the propagation of feature annotation.</text>
</comment>
<keyword evidence="3 10" id="KW-0812">Transmembrane</keyword>
<dbReference type="GO" id="GO:0005886">
    <property type="term" value="C:plasma membrane"/>
    <property type="evidence" value="ECO:0007669"/>
    <property type="project" value="UniProtKB-SubCell"/>
</dbReference>
<dbReference type="Pfam" id="PF03023">
    <property type="entry name" value="MurJ"/>
    <property type="match status" value="1"/>
</dbReference>
<evidence type="ECO:0000256" key="10">
    <source>
        <dbReference type="HAMAP-Rule" id="MF_02078"/>
    </source>
</evidence>
<sequence>MKLKSIFTNSFGILLSRIFGFLRDVVMASVLGASYWSDIFFLANRLPNLFRNIFAEGAFTQAFMPSFVASRQKGVFSTAIFLRFSLFIIFGSLVVTFAPEFITKLQALGWDATRIADTAPLTAINFWYLYLIFIVTFIATLLQYKEHFVTTAMSTVLLNLSMIVALLIFMKDDPKTIAYALSISVLVGGALQVLVHLIALHKLKLTRLLVGGWKYRKHKNTQEEKKKFTKLFIPAVWGGSSMQINSFVSTILASFLITGSVSYLAYAQRLFQLPLGLFAIATATALFPSISKALKNNDEQTAYSNLDKGFWLLSFLLGFATLGGMLLSQPIIWLLFERNQFNALQTVATAEVLSMFMLGLLPLGLAKLFSLFLYASYRQGQAAKIATISVVVNIVASLLLMKPMGASGLALAGSIGGWVLFILTVKEVGVDRFMAIVKSKKSFYFVVAMFIFSLLIYFLNSWILTLIR</sequence>
<dbReference type="NCBIfam" id="TIGR01695">
    <property type="entry name" value="murJ_mviN"/>
    <property type="match status" value="1"/>
</dbReference>
<feature type="transmembrane region" description="Helical" evidence="10">
    <location>
        <begin position="80"/>
        <end position="102"/>
    </location>
</feature>
<evidence type="ECO:0000256" key="5">
    <source>
        <dbReference type="ARBA" id="ARBA00022984"/>
    </source>
</evidence>
<keyword evidence="5 10" id="KW-0573">Peptidoglycan synthesis</keyword>
<feature type="transmembrane region" description="Helical" evidence="10">
    <location>
        <begin position="443"/>
        <end position="467"/>
    </location>
</feature>
<comment type="pathway">
    <text evidence="10">Cell wall biogenesis; peptidoglycan biosynthesis.</text>
</comment>
<dbReference type="PRINTS" id="PR01806">
    <property type="entry name" value="VIRFACTRMVIN"/>
</dbReference>
<name>A0A6S6UI65_9BACT</name>
<feature type="transmembrane region" description="Helical" evidence="10">
    <location>
        <begin position="21"/>
        <end position="43"/>
    </location>
</feature>